<dbReference type="PANTHER" id="PTHR22938:SF0">
    <property type="entry name" value="E3 UBIQUITIN-PROTEIN LIGASE ZNF598"/>
    <property type="match status" value="1"/>
</dbReference>
<feature type="compositionally biased region" description="Low complexity" evidence="13">
    <location>
        <begin position="571"/>
        <end position="584"/>
    </location>
</feature>
<keyword evidence="5" id="KW-0963">Cytoplasm</keyword>
<evidence type="ECO:0000256" key="11">
    <source>
        <dbReference type="ARBA" id="ARBA00035113"/>
    </source>
</evidence>
<evidence type="ECO:0000256" key="9">
    <source>
        <dbReference type="ARBA" id="ARBA00022771"/>
    </source>
</evidence>
<evidence type="ECO:0000256" key="1">
    <source>
        <dbReference type="ARBA" id="ARBA00000900"/>
    </source>
</evidence>
<dbReference type="InterPro" id="IPR041888">
    <property type="entry name" value="RING-HC_ZNF598/HEL2"/>
</dbReference>
<evidence type="ECO:0000256" key="5">
    <source>
        <dbReference type="ARBA" id="ARBA00022490"/>
    </source>
</evidence>
<evidence type="ECO:0000256" key="6">
    <source>
        <dbReference type="ARBA" id="ARBA00022553"/>
    </source>
</evidence>
<dbReference type="InterPro" id="IPR044288">
    <property type="entry name" value="ZNF598/HEL2"/>
</dbReference>
<evidence type="ECO:0000256" key="13">
    <source>
        <dbReference type="SAM" id="MobiDB-lite"/>
    </source>
</evidence>
<feature type="compositionally biased region" description="Polar residues" evidence="13">
    <location>
        <begin position="741"/>
        <end position="755"/>
    </location>
</feature>
<feature type="compositionally biased region" description="Polar residues" evidence="13">
    <location>
        <begin position="762"/>
        <end position="780"/>
    </location>
</feature>
<feature type="compositionally biased region" description="Low complexity" evidence="13">
    <location>
        <begin position="792"/>
        <end position="809"/>
    </location>
</feature>
<keyword evidence="10" id="KW-0862">Zinc</keyword>
<feature type="compositionally biased region" description="Low complexity" evidence="13">
    <location>
        <begin position="518"/>
        <end position="529"/>
    </location>
</feature>
<feature type="region of interest" description="Disordered" evidence="13">
    <location>
        <begin position="405"/>
        <end position="591"/>
    </location>
</feature>
<feature type="compositionally biased region" description="Polar residues" evidence="13">
    <location>
        <begin position="823"/>
        <end position="841"/>
    </location>
</feature>
<feature type="region of interest" description="Disordered" evidence="13">
    <location>
        <begin position="709"/>
        <end position="809"/>
    </location>
</feature>
<feature type="compositionally biased region" description="Basic and acidic residues" evidence="13">
    <location>
        <begin position="63"/>
        <end position="75"/>
    </location>
</feature>
<dbReference type="GO" id="GO:0072344">
    <property type="term" value="P:rescue of stalled ribosome"/>
    <property type="evidence" value="ECO:0007669"/>
    <property type="project" value="InterPro"/>
</dbReference>
<dbReference type="InterPro" id="IPR057634">
    <property type="entry name" value="PAH_ZNF598/HEL2"/>
</dbReference>
<dbReference type="GO" id="GO:0061630">
    <property type="term" value="F:ubiquitin protein ligase activity"/>
    <property type="evidence" value="ECO:0007669"/>
    <property type="project" value="UniProtKB-EC"/>
</dbReference>
<accession>A0A9P5RWH0</accession>
<dbReference type="CDD" id="cd16615">
    <property type="entry name" value="RING-HC_ZNF598"/>
    <property type="match status" value="1"/>
</dbReference>
<dbReference type="AlphaFoldDB" id="A0A9P5RWH0"/>
<comment type="caution">
    <text evidence="15">The sequence shown here is derived from an EMBL/GenBank/DDBJ whole genome shotgun (WGS) entry which is preliminary data.</text>
</comment>
<comment type="similarity">
    <text evidence="11">Belongs to the ZNF598/HEL2 family.</text>
</comment>
<evidence type="ECO:0000259" key="14">
    <source>
        <dbReference type="PROSITE" id="PS50089"/>
    </source>
</evidence>
<comment type="subcellular location">
    <subcellularLocation>
        <location evidence="2">Cytoplasm</location>
    </subcellularLocation>
</comment>
<evidence type="ECO:0000256" key="8">
    <source>
        <dbReference type="ARBA" id="ARBA00022723"/>
    </source>
</evidence>
<protein>
    <recommendedName>
        <fullName evidence="4">RING-type E3 ubiquitin transferase</fullName>
        <ecNumber evidence="4">2.3.2.27</ecNumber>
    </recommendedName>
</protein>
<dbReference type="EC" id="2.3.2.27" evidence="4"/>
<dbReference type="Proteomes" id="UP000748756">
    <property type="component" value="Unassembled WGS sequence"/>
</dbReference>
<dbReference type="InterPro" id="IPR056437">
    <property type="entry name" value="Znf-C2H2_ZNF598/HEL2"/>
</dbReference>
<feature type="region of interest" description="Disordered" evidence="13">
    <location>
        <begin position="822"/>
        <end position="842"/>
    </location>
</feature>
<feature type="compositionally biased region" description="Basic and acidic residues" evidence="13">
    <location>
        <begin position="462"/>
        <end position="481"/>
    </location>
</feature>
<dbReference type="InterPro" id="IPR013087">
    <property type="entry name" value="Znf_C2H2_type"/>
</dbReference>
<dbReference type="GO" id="GO:0016567">
    <property type="term" value="P:protein ubiquitination"/>
    <property type="evidence" value="ECO:0007669"/>
    <property type="project" value="TreeGrafter"/>
</dbReference>
<feature type="region of interest" description="Disordered" evidence="13">
    <location>
        <begin position="1"/>
        <end position="96"/>
    </location>
</feature>
<feature type="compositionally biased region" description="Basic residues" evidence="13">
    <location>
        <begin position="906"/>
        <end position="920"/>
    </location>
</feature>
<feature type="compositionally biased region" description="Low complexity" evidence="13">
    <location>
        <begin position="412"/>
        <end position="430"/>
    </location>
</feature>
<comment type="pathway">
    <text evidence="3">Protein modification; protein ubiquitination.</text>
</comment>
<dbReference type="Pfam" id="PF23230">
    <property type="entry name" value="zf-C2H2_13"/>
    <property type="match status" value="1"/>
</dbReference>
<dbReference type="PANTHER" id="PTHR22938">
    <property type="entry name" value="ZINC FINGER PROTEIN 598"/>
    <property type="match status" value="1"/>
</dbReference>
<feature type="compositionally biased region" description="Polar residues" evidence="13">
    <location>
        <begin position="531"/>
        <end position="552"/>
    </location>
</feature>
<dbReference type="GO" id="GO:0005737">
    <property type="term" value="C:cytoplasm"/>
    <property type="evidence" value="ECO:0007669"/>
    <property type="project" value="UniProtKB-SubCell"/>
</dbReference>
<reference evidence="15" key="1">
    <citation type="journal article" date="2020" name="Fungal Divers.">
        <title>Resolving the Mortierellaceae phylogeny through synthesis of multi-gene phylogenetics and phylogenomics.</title>
        <authorList>
            <person name="Vandepol N."/>
            <person name="Liber J."/>
            <person name="Desiro A."/>
            <person name="Na H."/>
            <person name="Kennedy M."/>
            <person name="Barry K."/>
            <person name="Grigoriev I.V."/>
            <person name="Miller A.N."/>
            <person name="O'Donnell K."/>
            <person name="Stajich J.E."/>
            <person name="Bonito G."/>
        </authorList>
    </citation>
    <scope>NUCLEOTIDE SEQUENCE</scope>
    <source>
        <strain evidence="15">NRRL 6426</strain>
    </source>
</reference>
<evidence type="ECO:0000256" key="7">
    <source>
        <dbReference type="ARBA" id="ARBA00022679"/>
    </source>
</evidence>
<keyword evidence="6" id="KW-0597">Phosphoprotein</keyword>
<dbReference type="InterPro" id="IPR001841">
    <property type="entry name" value="Znf_RING"/>
</dbReference>
<dbReference type="SMART" id="SM00355">
    <property type="entry name" value="ZnF_C2H2"/>
    <property type="match status" value="4"/>
</dbReference>
<evidence type="ECO:0000256" key="2">
    <source>
        <dbReference type="ARBA" id="ARBA00004496"/>
    </source>
</evidence>
<feature type="domain" description="RING-type" evidence="14">
    <location>
        <begin position="131"/>
        <end position="171"/>
    </location>
</feature>
<organism evidence="15 16">
    <name type="scientific">Linnemannia schmuckeri</name>
    <dbReference type="NCBI Taxonomy" id="64567"/>
    <lineage>
        <taxon>Eukaryota</taxon>
        <taxon>Fungi</taxon>
        <taxon>Fungi incertae sedis</taxon>
        <taxon>Mucoromycota</taxon>
        <taxon>Mortierellomycotina</taxon>
        <taxon>Mortierellomycetes</taxon>
        <taxon>Mortierellales</taxon>
        <taxon>Mortierellaceae</taxon>
        <taxon>Linnemannia</taxon>
    </lineage>
</organism>
<dbReference type="GO" id="GO:0043022">
    <property type="term" value="F:ribosome binding"/>
    <property type="evidence" value="ECO:0007669"/>
    <property type="project" value="TreeGrafter"/>
</dbReference>
<keyword evidence="7" id="KW-0808">Transferase</keyword>
<keyword evidence="16" id="KW-1185">Reference proteome</keyword>
<dbReference type="SUPFAM" id="SSF57850">
    <property type="entry name" value="RING/U-box"/>
    <property type="match status" value="1"/>
</dbReference>
<evidence type="ECO:0000313" key="16">
    <source>
        <dbReference type="Proteomes" id="UP000748756"/>
    </source>
</evidence>
<proteinExistence type="inferred from homology"/>
<dbReference type="GO" id="GO:0008270">
    <property type="term" value="F:zinc ion binding"/>
    <property type="evidence" value="ECO:0007669"/>
    <property type="project" value="UniProtKB-KW"/>
</dbReference>
<evidence type="ECO:0000313" key="15">
    <source>
        <dbReference type="EMBL" id="KAF9149117.1"/>
    </source>
</evidence>
<dbReference type="PROSITE" id="PS00028">
    <property type="entry name" value="ZINC_FINGER_C2H2_1"/>
    <property type="match status" value="1"/>
</dbReference>
<keyword evidence="8" id="KW-0479">Metal-binding</keyword>
<evidence type="ECO:0000256" key="12">
    <source>
        <dbReference type="PROSITE-ProRule" id="PRU00175"/>
    </source>
</evidence>
<dbReference type="Pfam" id="PF25447">
    <property type="entry name" value="RING_ZNF598"/>
    <property type="match status" value="1"/>
</dbReference>
<gene>
    <name evidence="15" type="ORF">BG015_009114</name>
</gene>
<evidence type="ECO:0000256" key="10">
    <source>
        <dbReference type="ARBA" id="ARBA00022833"/>
    </source>
</evidence>
<keyword evidence="9 12" id="KW-0863">Zinc-finger</keyword>
<feature type="compositionally biased region" description="Low complexity" evidence="13">
    <location>
        <begin position="451"/>
        <end position="460"/>
    </location>
</feature>
<name>A0A9P5RWH0_9FUNG</name>
<dbReference type="Pfam" id="PF23202">
    <property type="entry name" value="PAH_ZNF598"/>
    <property type="match status" value="1"/>
</dbReference>
<feature type="region of interest" description="Disordered" evidence="13">
    <location>
        <begin position="872"/>
        <end position="920"/>
    </location>
</feature>
<comment type="catalytic activity">
    <reaction evidence="1">
        <text>S-ubiquitinyl-[E2 ubiquitin-conjugating enzyme]-L-cysteine + [acceptor protein]-L-lysine = [E2 ubiquitin-conjugating enzyme]-L-cysteine + N(6)-ubiquitinyl-[acceptor protein]-L-lysine.</text>
        <dbReference type="EC" id="2.3.2.27"/>
    </reaction>
</comment>
<dbReference type="PROSITE" id="PS50089">
    <property type="entry name" value="ZF_RING_2"/>
    <property type="match status" value="1"/>
</dbReference>
<dbReference type="OrthoDB" id="3838338at2759"/>
<dbReference type="EMBL" id="JAAAUQ010000571">
    <property type="protein sequence ID" value="KAF9149117.1"/>
    <property type="molecule type" value="Genomic_DNA"/>
</dbReference>
<evidence type="ECO:0000256" key="3">
    <source>
        <dbReference type="ARBA" id="ARBA00004906"/>
    </source>
</evidence>
<feature type="compositionally biased region" description="Low complexity" evidence="13">
    <location>
        <begin position="1"/>
        <end position="52"/>
    </location>
</feature>
<evidence type="ECO:0000256" key="4">
    <source>
        <dbReference type="ARBA" id="ARBA00012483"/>
    </source>
</evidence>
<sequence>MDPAAASSSAASAEATSANTNSNGTGRKGQNAKRGGGRNNNNSNSNNNQQKGAHSDSTTPKPKRQDGRNKKDKDLTTTGSAPNPRAPRTIAATDPIDLQTGKEASADAENSATTTTAAAALVANDGAEHSCFICTENIVIFAVSDCNHRTCHLCSLRLRALYKTKNCAYCKADQGMMIFTRHSEKAFQDYNLKSMAYYDRKLNIYFEDQEMYEDTMVLLRFNCPDPTCEVACPEGWNQLKSHVKKVHKLMLCDLCVRHKKVFAHEHNLMTATQLMKHFKNGDSGQANQNSAEPSGFKGHPECGFCKESFYGDDELFEHCKKNHEQCFLCLRRNIRHQYYDKYPDLERHLHSEHYACMDPECLEKKFVVFDSDLDLKGHEAEMHPNSTHGQRNRLRDARKIDISFNYQSASENSNNRRGGRNNNNNNNNRQQGRHNNREPEVPAQPQLTPHQIQQIALQQQMAEEHERRQNSENAETVREGLSDLSLDPAPQQKSMLRTRPPAGFGATLSEPTPVRPQSSSTSAAARVAANIQRTSSPMRVNSPIVVSQSSSDWPAVSGAGSAAVNTPSPRPTSSSTAKASVTTAGGPVSADTLNKHSALQERVQQYLQGTSGSLSQFRTLTTQYRNSQIPGNQYVASLSALFGNDMDKTGKVIQGLYDVLDSESKRAEIMRVWRDFKTVQSQFPSLESTSAPTMADIATPSTRRVLVIKSSGTTRGGLGHTKPKSTSTWDRAAAAASSSSPNRTNSPGGFRSTATPVFYPTPQLNSSSASAWTTPQASDDTYTEPIFTPVTSKSASSSQRNNNSNSSSNIAGLGGSVSWAGIPQTSASSAPAPQFRPSTGNYGRPVTVADQFPSLVSQAPVGVKPSFGLLPMKSRSQTGQDEPNGWVSGWNNLTAADQEEEETLTGKKKKNKKKILFHVG</sequence>